<dbReference type="InterPro" id="IPR036336">
    <property type="entry name" value="Tscrpt_rep_TraM_sf"/>
</dbReference>
<dbReference type="Pfam" id="PF09228">
    <property type="entry name" value="Prok-TraM"/>
    <property type="match status" value="1"/>
</dbReference>
<dbReference type="InterPro" id="IPR015309">
    <property type="entry name" value="Tscrpt_rep_TraM"/>
</dbReference>
<dbReference type="RefSeq" id="WP_156616545.1">
    <property type="nucleotide sequence ID" value="NZ_WPHR01000046.1"/>
</dbReference>
<name>A0A6L6VJQ0_AGRVI</name>
<dbReference type="Proteomes" id="UP000477951">
    <property type="component" value="Unassembled WGS sequence"/>
</dbReference>
<evidence type="ECO:0000313" key="2">
    <source>
        <dbReference type="Proteomes" id="UP000477951"/>
    </source>
</evidence>
<dbReference type="Gene3D" id="1.10.287.160">
    <property type="entry name" value="HR1 repeat"/>
    <property type="match status" value="1"/>
</dbReference>
<dbReference type="SUPFAM" id="SSF109631">
    <property type="entry name" value="Transcriptional repressor TraM"/>
    <property type="match status" value="1"/>
</dbReference>
<accession>A0A6L6VJQ0</accession>
<evidence type="ECO:0000313" key="1">
    <source>
        <dbReference type="EMBL" id="MUZ76063.1"/>
    </source>
</evidence>
<protein>
    <submittedName>
        <fullName evidence="1">Transcriptional regulator</fullName>
    </submittedName>
</protein>
<organism evidence="1 2">
    <name type="scientific">Agrobacterium vitis</name>
    <name type="common">Rhizobium vitis</name>
    <dbReference type="NCBI Taxonomy" id="373"/>
    <lineage>
        <taxon>Bacteria</taxon>
        <taxon>Pseudomonadati</taxon>
        <taxon>Pseudomonadota</taxon>
        <taxon>Alphaproteobacteria</taxon>
        <taxon>Hyphomicrobiales</taxon>
        <taxon>Rhizobiaceae</taxon>
        <taxon>Rhizobium/Agrobacterium group</taxon>
        <taxon>Agrobacterium</taxon>
    </lineage>
</organism>
<sequence length="102" mass="11307">MEPKQFKSIEGVEIRSLLGLTRGLSDADLEALTVKAICTHRRLVEDADRLHHDLPEEYKIGKIAGGAQHLNYIEASIEMHAQMSVVNTLISILGYIPKVNAN</sequence>
<dbReference type="GO" id="GO:0045892">
    <property type="term" value="P:negative regulation of DNA-templated transcription"/>
    <property type="evidence" value="ECO:0007669"/>
    <property type="project" value="InterPro"/>
</dbReference>
<reference evidence="1 2" key="1">
    <citation type="submission" date="2019-12" db="EMBL/GenBank/DDBJ databases">
        <title>Whole-genome sequencing of Allorhizobium vitis.</title>
        <authorList>
            <person name="Gan H.M."/>
            <person name="Szegedi E."/>
            <person name="Burr T."/>
            <person name="Savka M.A."/>
        </authorList>
    </citation>
    <scope>NUCLEOTIDE SEQUENCE [LARGE SCALE GENOMIC DNA]</scope>
    <source>
        <strain evidence="1 2">CG516</strain>
    </source>
</reference>
<comment type="caution">
    <text evidence="1">The sequence shown here is derived from an EMBL/GenBank/DDBJ whole genome shotgun (WGS) entry which is preliminary data.</text>
</comment>
<dbReference type="EMBL" id="WPHR01000046">
    <property type="protein sequence ID" value="MUZ76063.1"/>
    <property type="molecule type" value="Genomic_DNA"/>
</dbReference>
<gene>
    <name evidence="1" type="ORF">GOZ90_25790</name>
</gene>
<dbReference type="AlphaFoldDB" id="A0A6L6VJQ0"/>
<proteinExistence type="predicted"/>